<evidence type="ECO:0000313" key="3">
    <source>
        <dbReference type="Proteomes" id="UP000799779"/>
    </source>
</evidence>
<keyword evidence="3" id="KW-1185">Reference proteome</keyword>
<dbReference type="EMBL" id="ML977615">
    <property type="protein sequence ID" value="KAF1997287.1"/>
    <property type="molecule type" value="Genomic_DNA"/>
</dbReference>
<name>A0A6A5W7G3_9PLEO</name>
<dbReference type="Proteomes" id="UP000799779">
    <property type="component" value="Unassembled WGS sequence"/>
</dbReference>
<keyword evidence="1" id="KW-1133">Transmembrane helix</keyword>
<feature type="transmembrane region" description="Helical" evidence="1">
    <location>
        <begin position="498"/>
        <end position="521"/>
    </location>
</feature>
<evidence type="ECO:0000313" key="2">
    <source>
        <dbReference type="EMBL" id="KAF1997287.1"/>
    </source>
</evidence>
<feature type="transmembrane region" description="Helical" evidence="1">
    <location>
        <begin position="460"/>
        <end position="478"/>
    </location>
</feature>
<feature type="transmembrane region" description="Helical" evidence="1">
    <location>
        <begin position="542"/>
        <end position="561"/>
    </location>
</feature>
<dbReference type="AlphaFoldDB" id="A0A6A5W7G3"/>
<organism evidence="2 3">
    <name type="scientific">Amniculicola lignicola CBS 123094</name>
    <dbReference type="NCBI Taxonomy" id="1392246"/>
    <lineage>
        <taxon>Eukaryota</taxon>
        <taxon>Fungi</taxon>
        <taxon>Dikarya</taxon>
        <taxon>Ascomycota</taxon>
        <taxon>Pezizomycotina</taxon>
        <taxon>Dothideomycetes</taxon>
        <taxon>Pleosporomycetidae</taxon>
        <taxon>Pleosporales</taxon>
        <taxon>Amniculicolaceae</taxon>
        <taxon>Amniculicola</taxon>
    </lineage>
</organism>
<reference evidence="2" key="1">
    <citation type="journal article" date="2020" name="Stud. Mycol.">
        <title>101 Dothideomycetes genomes: a test case for predicting lifestyles and emergence of pathogens.</title>
        <authorList>
            <person name="Haridas S."/>
            <person name="Albert R."/>
            <person name="Binder M."/>
            <person name="Bloem J."/>
            <person name="Labutti K."/>
            <person name="Salamov A."/>
            <person name="Andreopoulos B."/>
            <person name="Baker S."/>
            <person name="Barry K."/>
            <person name="Bills G."/>
            <person name="Bluhm B."/>
            <person name="Cannon C."/>
            <person name="Castanera R."/>
            <person name="Culley D."/>
            <person name="Daum C."/>
            <person name="Ezra D."/>
            <person name="Gonzalez J."/>
            <person name="Henrissat B."/>
            <person name="Kuo A."/>
            <person name="Liang C."/>
            <person name="Lipzen A."/>
            <person name="Lutzoni F."/>
            <person name="Magnuson J."/>
            <person name="Mondo S."/>
            <person name="Nolan M."/>
            <person name="Ohm R."/>
            <person name="Pangilinan J."/>
            <person name="Park H.-J."/>
            <person name="Ramirez L."/>
            <person name="Alfaro M."/>
            <person name="Sun H."/>
            <person name="Tritt A."/>
            <person name="Yoshinaga Y."/>
            <person name="Zwiers L.-H."/>
            <person name="Turgeon B."/>
            <person name="Goodwin S."/>
            <person name="Spatafora J."/>
            <person name="Crous P."/>
            <person name="Grigoriev I."/>
        </authorList>
    </citation>
    <scope>NUCLEOTIDE SEQUENCE</scope>
    <source>
        <strain evidence="2">CBS 123094</strain>
    </source>
</reference>
<keyword evidence="1" id="KW-0812">Transmembrane</keyword>
<accession>A0A6A5W7G3</accession>
<dbReference type="OrthoDB" id="3800730at2759"/>
<feature type="transmembrane region" description="Helical" evidence="1">
    <location>
        <begin position="338"/>
        <end position="361"/>
    </location>
</feature>
<proteinExistence type="predicted"/>
<gene>
    <name evidence="2" type="ORF">P154DRAFT_622565</name>
</gene>
<sequence length="579" mass="64049">MASFKIRNVPSPDPLGAPPNSVCWQSAFWPLVACALTVMLQNTGRVLNEPYSYSFALRSSPFLSVVDAALMLIELVILQTRGFPFGEAARHVWYDRFQHEGVRSSKGVLLFGHREIIYPFDGSPCIRITPPDSSDIDGDDEQSMFSSALPMPSTDEEDYVGGTLLPPLTSLDSLRRTLIGPEIQAVPLSETQEDDIDSISDVGSVDLSLQVIDQDPLEAPLPDYDRVDSEIESEISETAALLYPAALRLAENAGLYPGSTIDRLWRWNVAGFIFGTLPQVIKVFGMRGIPLTQTLISFYMISFIIPEIFRAAAGPADATNLSTKPVFGEVNFAEANSFILMVTLLVAGIFSYSCVTIVVSARPDGENALWRDAAALLVLTAPITLLATFGCAFILLASSKLIDKLLVVELQHTLPCWVRAQRSAFGRKARHGLLTKRQSFKAGILDLFALPRSTPRIDTLLLMSFLPALLVSATFATWVNLDPSWELPWLRPFNEGPFFLLCLFCPPVFLVAAYFVFRLVFMGSLSKKPRKWFGMEGAMSEFVSGAFPMLNLCIALAGYAYCAPFYERTYKPRWAEWLG</sequence>
<keyword evidence="1" id="KW-0472">Membrane</keyword>
<evidence type="ECO:0000256" key="1">
    <source>
        <dbReference type="SAM" id="Phobius"/>
    </source>
</evidence>
<feature type="transmembrane region" description="Helical" evidence="1">
    <location>
        <begin position="373"/>
        <end position="396"/>
    </location>
</feature>
<protein>
    <submittedName>
        <fullName evidence="2">Uncharacterized protein</fullName>
    </submittedName>
</protein>